<protein>
    <submittedName>
        <fullName evidence="21">Receptor-like protein kinase At4g00960</fullName>
    </submittedName>
</protein>
<evidence type="ECO:0000256" key="15">
    <source>
        <dbReference type="SAM" id="MobiDB-lite"/>
    </source>
</evidence>
<feature type="region of interest" description="Disordered" evidence="15">
    <location>
        <begin position="655"/>
        <end position="682"/>
    </location>
</feature>
<evidence type="ECO:0000256" key="14">
    <source>
        <dbReference type="ARBA" id="ARBA00023180"/>
    </source>
</evidence>
<evidence type="ECO:0000313" key="20">
    <source>
        <dbReference type="Proteomes" id="UP001515500"/>
    </source>
</evidence>
<dbReference type="PROSITE" id="PS00108">
    <property type="entry name" value="PROTEIN_KINASE_ST"/>
    <property type="match status" value="1"/>
</dbReference>
<keyword evidence="5 16" id="KW-0812">Transmembrane</keyword>
<feature type="transmembrane region" description="Helical" evidence="16">
    <location>
        <begin position="282"/>
        <end position="304"/>
    </location>
</feature>
<accession>A0AB40AU84</accession>
<evidence type="ECO:0000256" key="17">
    <source>
        <dbReference type="SAM" id="SignalP"/>
    </source>
</evidence>
<dbReference type="Pfam" id="PF07714">
    <property type="entry name" value="PK_Tyr_Ser-Thr"/>
    <property type="match status" value="1"/>
</dbReference>
<dbReference type="FunFam" id="3.30.430.20:FF:000003">
    <property type="entry name" value="Cysteine-rich RLK (RECEPTOR-like protein kinase) 10"/>
    <property type="match status" value="1"/>
</dbReference>
<dbReference type="SUPFAM" id="SSF56112">
    <property type="entry name" value="Protein kinase-like (PK-like)"/>
    <property type="match status" value="1"/>
</dbReference>
<evidence type="ECO:0000256" key="12">
    <source>
        <dbReference type="ARBA" id="ARBA00023136"/>
    </source>
</evidence>
<evidence type="ECO:0000256" key="2">
    <source>
        <dbReference type="ARBA" id="ARBA00022527"/>
    </source>
</evidence>
<dbReference type="GeneID" id="120254319"/>
<evidence type="ECO:0000256" key="13">
    <source>
        <dbReference type="ARBA" id="ARBA00023170"/>
    </source>
</evidence>
<keyword evidence="14" id="KW-0325">Glycoprotein</keyword>
<keyword evidence="8" id="KW-0547">Nucleotide-binding</keyword>
<keyword evidence="6 17" id="KW-0732">Signal</keyword>
<dbReference type="Proteomes" id="UP001515500">
    <property type="component" value="Unplaced"/>
</dbReference>
<evidence type="ECO:0000313" key="21">
    <source>
        <dbReference type="RefSeq" id="XP_039118374.1"/>
    </source>
</evidence>
<evidence type="ECO:0000256" key="8">
    <source>
        <dbReference type="ARBA" id="ARBA00022741"/>
    </source>
</evidence>
<keyword evidence="20" id="KW-1185">Reference proteome</keyword>
<evidence type="ECO:0000256" key="7">
    <source>
        <dbReference type="ARBA" id="ARBA00022737"/>
    </source>
</evidence>
<feature type="domain" description="Gnk2-homologous" evidence="19">
    <location>
        <begin position="27"/>
        <end position="129"/>
    </location>
</feature>
<evidence type="ECO:0000256" key="1">
    <source>
        <dbReference type="ARBA" id="ARBA00004167"/>
    </source>
</evidence>
<evidence type="ECO:0000259" key="19">
    <source>
        <dbReference type="PROSITE" id="PS51473"/>
    </source>
</evidence>
<dbReference type="InterPro" id="IPR000719">
    <property type="entry name" value="Prot_kinase_dom"/>
</dbReference>
<keyword evidence="10" id="KW-0067">ATP-binding</keyword>
<feature type="domain" description="Protein kinase" evidence="18">
    <location>
        <begin position="354"/>
        <end position="630"/>
    </location>
</feature>
<dbReference type="InterPro" id="IPR008271">
    <property type="entry name" value="Ser/Thr_kinase_AS"/>
</dbReference>
<dbReference type="PROSITE" id="PS51473">
    <property type="entry name" value="GNK2"/>
    <property type="match status" value="2"/>
</dbReference>
<keyword evidence="7" id="KW-0677">Repeat</keyword>
<dbReference type="InterPro" id="IPR002902">
    <property type="entry name" value="GNK2"/>
</dbReference>
<evidence type="ECO:0000256" key="4">
    <source>
        <dbReference type="ARBA" id="ARBA00022679"/>
    </source>
</evidence>
<name>A0AB40AU84_DIOCR</name>
<dbReference type="AlphaFoldDB" id="A0AB40AU84"/>
<evidence type="ECO:0000256" key="3">
    <source>
        <dbReference type="ARBA" id="ARBA00022553"/>
    </source>
</evidence>
<feature type="chain" id="PRO_5044252098" evidence="17">
    <location>
        <begin position="30"/>
        <end position="682"/>
    </location>
</feature>
<keyword evidence="4" id="KW-0808">Transferase</keyword>
<comment type="subcellular location">
    <subcellularLocation>
        <location evidence="1">Membrane</location>
        <topology evidence="1">Single-pass membrane protein</topology>
    </subcellularLocation>
</comment>
<dbReference type="PANTHER" id="PTHR27002">
    <property type="entry name" value="RECEPTOR-LIKE SERINE/THREONINE-PROTEIN KINASE SD1-8"/>
    <property type="match status" value="1"/>
</dbReference>
<evidence type="ECO:0000256" key="6">
    <source>
        <dbReference type="ARBA" id="ARBA00022729"/>
    </source>
</evidence>
<gene>
    <name evidence="21" type="primary">LOC120254319</name>
</gene>
<dbReference type="RefSeq" id="XP_039118374.1">
    <property type="nucleotide sequence ID" value="XM_039262440.1"/>
</dbReference>
<proteinExistence type="predicted"/>
<dbReference type="GO" id="GO:0004674">
    <property type="term" value="F:protein serine/threonine kinase activity"/>
    <property type="evidence" value="ECO:0007669"/>
    <property type="project" value="UniProtKB-KW"/>
</dbReference>
<keyword evidence="2" id="KW-0723">Serine/threonine-protein kinase</keyword>
<keyword evidence="12 16" id="KW-0472">Membrane</keyword>
<evidence type="ECO:0000256" key="5">
    <source>
        <dbReference type="ARBA" id="ARBA00022692"/>
    </source>
</evidence>
<evidence type="ECO:0000259" key="18">
    <source>
        <dbReference type="PROSITE" id="PS50011"/>
    </source>
</evidence>
<evidence type="ECO:0000256" key="11">
    <source>
        <dbReference type="ARBA" id="ARBA00022989"/>
    </source>
</evidence>
<dbReference type="InterPro" id="IPR038408">
    <property type="entry name" value="GNK2_sf"/>
</dbReference>
<dbReference type="InterPro" id="IPR001245">
    <property type="entry name" value="Ser-Thr/Tyr_kinase_cat_dom"/>
</dbReference>
<dbReference type="GO" id="GO:0009737">
    <property type="term" value="P:response to abscisic acid"/>
    <property type="evidence" value="ECO:0007669"/>
    <property type="project" value="UniProtKB-ARBA"/>
</dbReference>
<keyword evidence="3" id="KW-0597">Phosphoprotein</keyword>
<dbReference type="Pfam" id="PF01657">
    <property type="entry name" value="Stress-antifung"/>
    <property type="match status" value="2"/>
</dbReference>
<sequence length="682" mass="75752">MSKDTMPSCCFLLIAIIFSCIPHIFLSDAAQICSSDSNYTSNSTFETSLNLLFTSLISNTPATGFYNDTKGDATEHAYGLALCRGDVSIDVCNNCVNSSVQQIIQLCPQQKSAIIWLDNCILRYSNQSFFSSVDTSVKYFIWNTGNASEPERFNKLLGQLMYGLAVKASGSTRLFAIGSVDFTSLEKIYGLLMCTRDLSKEDCNMCLSSYIPQIQNLGNGHQQGGVLLGMSCYLRFEVYPFYNFSAITADTSPPVSSPPDAIVRTSPPVSSVPGKSNKTATVIAAIAIPAVAAVVLLPVTCFCLRKRWVNKKRAKKINAKHRPVVLDGRDEQELPDAESLLFDLVTLKEATDDFSEANKLGQGGFGPVYKGVLDDGQQIAVKRLSGNSSQGLIELKNEVFLVAKLQHRNLVRLLGCCLQEQERLLVYEYLPNTSLDKFLFDSVRRRQLDWRSRYKIIEGIARGLLYLHEDSRLKIIHRDLKASNILLDGDMNPKISDFGLAKLFDIDETQGNTSQIAGTYGYMPPEYVRQGVFSTKLDVYSYGVLVLEIVTGRKNSGFQASENAPDLLTYVWQHWTGGTPLDLKDQSLDGDDFRTEEMLRCVHIGLLCVHEDPTQRPSMTSIVLMLNSYSSSLPAPSPPTYYFPSYMMNRVQPMIDESSSQKSEKTGINSVNDASITEMDPR</sequence>
<dbReference type="PANTHER" id="PTHR27002:SF1050">
    <property type="entry name" value="CYSTEINE-RICH RECEPTOR-LIKE PROTEIN KINASE 5"/>
    <property type="match status" value="1"/>
</dbReference>
<dbReference type="FunFam" id="3.30.430.20:FF:000002">
    <property type="entry name" value="Cysteine-rich receptor-like protein kinase 10"/>
    <property type="match status" value="1"/>
</dbReference>
<dbReference type="SMART" id="SM00220">
    <property type="entry name" value="S_TKc"/>
    <property type="match status" value="1"/>
</dbReference>
<evidence type="ECO:0000256" key="16">
    <source>
        <dbReference type="SAM" id="Phobius"/>
    </source>
</evidence>
<dbReference type="FunFam" id="3.30.200.20:FF:000142">
    <property type="entry name" value="Cysteine-rich receptor-like protein kinase 10"/>
    <property type="match status" value="1"/>
</dbReference>
<dbReference type="Gene3D" id="1.10.510.10">
    <property type="entry name" value="Transferase(Phosphotransferase) domain 1"/>
    <property type="match status" value="1"/>
</dbReference>
<keyword evidence="9" id="KW-0418">Kinase</keyword>
<feature type="domain" description="Gnk2-homologous" evidence="19">
    <location>
        <begin position="135"/>
        <end position="241"/>
    </location>
</feature>
<dbReference type="Gene3D" id="3.30.200.20">
    <property type="entry name" value="Phosphorylase Kinase, domain 1"/>
    <property type="match status" value="1"/>
</dbReference>
<organism evidence="20 21">
    <name type="scientific">Dioscorea cayennensis subsp. rotundata</name>
    <name type="common">White Guinea yam</name>
    <name type="synonym">Dioscorea rotundata</name>
    <dbReference type="NCBI Taxonomy" id="55577"/>
    <lineage>
        <taxon>Eukaryota</taxon>
        <taxon>Viridiplantae</taxon>
        <taxon>Streptophyta</taxon>
        <taxon>Embryophyta</taxon>
        <taxon>Tracheophyta</taxon>
        <taxon>Spermatophyta</taxon>
        <taxon>Magnoliopsida</taxon>
        <taxon>Liliopsida</taxon>
        <taxon>Dioscoreales</taxon>
        <taxon>Dioscoreaceae</taxon>
        <taxon>Dioscorea</taxon>
    </lineage>
</organism>
<keyword evidence="13" id="KW-0675">Receptor</keyword>
<dbReference type="FunFam" id="1.10.510.10:FF:000343">
    <property type="entry name" value="Cysteine-rich receptor-like protein kinase 28"/>
    <property type="match status" value="1"/>
</dbReference>
<feature type="signal peptide" evidence="17">
    <location>
        <begin position="1"/>
        <end position="29"/>
    </location>
</feature>
<dbReference type="PROSITE" id="PS51257">
    <property type="entry name" value="PROKAR_LIPOPROTEIN"/>
    <property type="match status" value="1"/>
</dbReference>
<feature type="compositionally biased region" description="Polar residues" evidence="15">
    <location>
        <begin position="657"/>
        <end position="675"/>
    </location>
</feature>
<dbReference type="GO" id="GO:0005886">
    <property type="term" value="C:plasma membrane"/>
    <property type="evidence" value="ECO:0007669"/>
    <property type="project" value="TreeGrafter"/>
</dbReference>
<keyword evidence="11 16" id="KW-1133">Transmembrane helix</keyword>
<dbReference type="InterPro" id="IPR011009">
    <property type="entry name" value="Kinase-like_dom_sf"/>
</dbReference>
<evidence type="ECO:0000256" key="10">
    <source>
        <dbReference type="ARBA" id="ARBA00022840"/>
    </source>
</evidence>
<reference evidence="21" key="1">
    <citation type="submission" date="2025-08" db="UniProtKB">
        <authorList>
            <consortium name="RefSeq"/>
        </authorList>
    </citation>
    <scope>IDENTIFICATION</scope>
</reference>
<dbReference type="PROSITE" id="PS50011">
    <property type="entry name" value="PROTEIN_KINASE_DOM"/>
    <property type="match status" value="1"/>
</dbReference>
<dbReference type="Gene3D" id="3.30.430.20">
    <property type="entry name" value="Gnk2 domain, C-X8-C-X2-C motif"/>
    <property type="match status" value="2"/>
</dbReference>
<evidence type="ECO:0000256" key="9">
    <source>
        <dbReference type="ARBA" id="ARBA00022777"/>
    </source>
</evidence>
<dbReference type="CDD" id="cd14066">
    <property type="entry name" value="STKc_IRAK"/>
    <property type="match status" value="1"/>
</dbReference>
<dbReference type="CDD" id="cd23509">
    <property type="entry name" value="Gnk2-like"/>
    <property type="match status" value="2"/>
</dbReference>
<dbReference type="GO" id="GO:0005524">
    <property type="term" value="F:ATP binding"/>
    <property type="evidence" value="ECO:0007669"/>
    <property type="project" value="UniProtKB-KW"/>
</dbReference>